<dbReference type="AlphaFoldDB" id="A0A6J4NLA9"/>
<dbReference type="EMBL" id="CADCUR010000052">
    <property type="protein sequence ID" value="CAA9385985.1"/>
    <property type="molecule type" value="Genomic_DNA"/>
</dbReference>
<name>A0A6J4NLA9_9BACT</name>
<proteinExistence type="predicted"/>
<reference evidence="2" key="1">
    <citation type="submission" date="2020-02" db="EMBL/GenBank/DDBJ databases">
        <authorList>
            <person name="Meier V. D."/>
        </authorList>
    </citation>
    <scope>NUCLEOTIDE SEQUENCE</scope>
    <source>
        <strain evidence="2">AVDCRST_MAG74</strain>
    </source>
</reference>
<feature type="domain" description="DUF2382" evidence="1">
    <location>
        <begin position="163"/>
        <end position="273"/>
    </location>
</feature>
<dbReference type="Pfam" id="PF09557">
    <property type="entry name" value="DUF2382"/>
    <property type="match status" value="1"/>
</dbReference>
<dbReference type="InterPro" id="IPR052967">
    <property type="entry name" value="Stress_Response_Assoc"/>
</dbReference>
<protein>
    <recommendedName>
        <fullName evidence="1">DUF2382 domain-containing protein</fullName>
    </recommendedName>
</protein>
<accession>A0A6J4NLA9</accession>
<dbReference type="PANTHER" id="PTHR38463:SF1">
    <property type="entry name" value="STRESS RESPONSE PROTEIN YSNF"/>
    <property type="match status" value="1"/>
</dbReference>
<organism evidence="2">
    <name type="scientific">uncultured Pyrinomonadaceae bacterium</name>
    <dbReference type="NCBI Taxonomy" id="2283094"/>
    <lineage>
        <taxon>Bacteria</taxon>
        <taxon>Pseudomonadati</taxon>
        <taxon>Acidobacteriota</taxon>
        <taxon>Blastocatellia</taxon>
        <taxon>Blastocatellales</taxon>
        <taxon>Pyrinomonadaceae</taxon>
        <taxon>environmental samples</taxon>
    </lineage>
</organism>
<gene>
    <name evidence="2" type="ORF">AVDCRST_MAG74-686</name>
</gene>
<dbReference type="InterPro" id="IPR019060">
    <property type="entry name" value="DUF2382"/>
</dbReference>
<evidence type="ECO:0000313" key="2">
    <source>
        <dbReference type="EMBL" id="CAA9385985.1"/>
    </source>
</evidence>
<dbReference type="PANTHER" id="PTHR38463">
    <property type="entry name" value="STRESS RESPONSE PROTEIN YSNF"/>
    <property type="match status" value="1"/>
</dbReference>
<evidence type="ECO:0000259" key="1">
    <source>
        <dbReference type="Pfam" id="PF09557"/>
    </source>
</evidence>
<sequence>MATTIVGIFDDFTQAQKAARELTKAGVKQSDVSIARSEGKGYTSYGGAKSKNYDAGESIGGSISDFFAGIFGADDDPAVRDERELYAESVRRGSAAVMVKVEDNMVERAADVLNDNGAIDVERRAAQYRAAGYKGYDPQVPPYNAEQTKTERQTFANQEEVSLPVIEEQLNVGKRVVQRGGVRIHTSITEHPVEEQVTLREEKVTVNRRPADREFTDADRAALNEGDFTVTTRGEEAVVGKQARVVEEVVVGKNVTEREETVRDTVKRTDVEVEEITADAKKSQKARNS</sequence>